<accession>A0A6J1MXA9</accession>
<evidence type="ECO:0000256" key="2">
    <source>
        <dbReference type="ARBA" id="ARBA00010729"/>
    </source>
</evidence>
<keyword evidence="7" id="KW-0206">Cytoskeleton</keyword>
<keyword evidence="5 9" id="KW-0493">Microtubule</keyword>
<dbReference type="Proteomes" id="UP001652582">
    <property type="component" value="Chromosome 20"/>
</dbReference>
<evidence type="ECO:0000256" key="3">
    <source>
        <dbReference type="ARBA" id="ARBA00022490"/>
    </source>
</evidence>
<dbReference type="GO" id="GO:0005874">
    <property type="term" value="C:microtubule"/>
    <property type="evidence" value="ECO:0007669"/>
    <property type="project" value="UniProtKB-KW"/>
</dbReference>
<name>A0A6J1MXA9_BICAN</name>
<keyword evidence="6" id="KW-0498">Mitosis</keyword>
<evidence type="ECO:0000256" key="8">
    <source>
        <dbReference type="ARBA" id="ARBA00023306"/>
    </source>
</evidence>
<dbReference type="FunFam" id="1.20.5.1430:FF:000005">
    <property type="entry name" value="Eb1, isoform E"/>
    <property type="match status" value="1"/>
</dbReference>
<evidence type="ECO:0000259" key="12">
    <source>
        <dbReference type="PROSITE" id="PS51230"/>
    </source>
</evidence>
<dbReference type="GO" id="GO:0051301">
    <property type="term" value="P:cell division"/>
    <property type="evidence" value="ECO:0007669"/>
    <property type="project" value="UniProtKB-KW"/>
</dbReference>
<dbReference type="PANTHER" id="PTHR10623">
    <property type="entry name" value="MICROTUBULE-ASSOCIATED PROTEIN RP/EB FAMILY MEMBER"/>
    <property type="match status" value="1"/>
</dbReference>
<evidence type="ECO:0000256" key="6">
    <source>
        <dbReference type="ARBA" id="ARBA00022776"/>
    </source>
</evidence>
<dbReference type="InterPro" id="IPR036872">
    <property type="entry name" value="CH_dom_sf"/>
</dbReference>
<dbReference type="GeneID" id="112046714"/>
<feature type="domain" description="EB1 C-terminal" evidence="12">
    <location>
        <begin position="188"/>
        <end position="259"/>
    </location>
</feature>
<dbReference type="InterPro" id="IPR004953">
    <property type="entry name" value="EB1_C"/>
</dbReference>
<dbReference type="SUPFAM" id="SSF140612">
    <property type="entry name" value="EB1 dimerisation domain-like"/>
    <property type="match status" value="1"/>
</dbReference>
<keyword evidence="4" id="KW-0132">Cell division</keyword>
<gene>
    <name evidence="14" type="primary">LOC112046714</name>
</gene>
<feature type="domain" description="Calponin-homology (CH)" evidence="11">
    <location>
        <begin position="14"/>
        <end position="116"/>
    </location>
</feature>
<keyword evidence="13" id="KW-1185">Reference proteome</keyword>
<dbReference type="Gene3D" id="1.20.5.1430">
    <property type="match status" value="1"/>
</dbReference>
<evidence type="ECO:0000313" key="14">
    <source>
        <dbReference type="RefSeq" id="XP_023939239.1"/>
    </source>
</evidence>
<dbReference type="InterPro" id="IPR027328">
    <property type="entry name" value="MAPRE"/>
</dbReference>
<dbReference type="RefSeq" id="XP_023939239.1">
    <property type="nucleotide sequence ID" value="XM_024083471.2"/>
</dbReference>
<dbReference type="GO" id="GO:0008017">
    <property type="term" value="F:microtubule binding"/>
    <property type="evidence" value="ECO:0007669"/>
    <property type="project" value="InterPro"/>
</dbReference>
<reference evidence="14" key="1">
    <citation type="submission" date="2025-08" db="UniProtKB">
        <authorList>
            <consortium name="RefSeq"/>
        </authorList>
    </citation>
    <scope>IDENTIFICATION</scope>
</reference>
<evidence type="ECO:0000256" key="1">
    <source>
        <dbReference type="ARBA" id="ARBA00004245"/>
    </source>
</evidence>
<dbReference type="PROSITE" id="PS51230">
    <property type="entry name" value="EB1_C"/>
    <property type="match status" value="1"/>
</dbReference>
<keyword evidence="8" id="KW-0131">Cell cycle</keyword>
<evidence type="ECO:0000259" key="11">
    <source>
        <dbReference type="PROSITE" id="PS50021"/>
    </source>
</evidence>
<dbReference type="InterPro" id="IPR001715">
    <property type="entry name" value="CH_dom"/>
</dbReference>
<dbReference type="CTD" id="35584"/>
<comment type="similarity">
    <text evidence="2">Belongs to the MAPRE family.</text>
</comment>
<comment type="subcellular location">
    <subcellularLocation>
        <location evidence="1">Cytoplasm</location>
        <location evidence="1">Cytoskeleton</location>
    </subcellularLocation>
</comment>
<evidence type="ECO:0000256" key="5">
    <source>
        <dbReference type="ARBA" id="ARBA00022701"/>
    </source>
</evidence>
<dbReference type="Pfam" id="PF00307">
    <property type="entry name" value="CH"/>
    <property type="match status" value="1"/>
</dbReference>
<dbReference type="InterPro" id="IPR036133">
    <property type="entry name" value="EB1_C_sf"/>
</dbReference>
<dbReference type="Gene3D" id="1.10.418.10">
    <property type="entry name" value="Calponin-like domain"/>
    <property type="match status" value="1"/>
</dbReference>
<proteinExistence type="inferred from homology"/>
<dbReference type="Pfam" id="PF03271">
    <property type="entry name" value="EB1"/>
    <property type="match status" value="1"/>
</dbReference>
<evidence type="ECO:0000256" key="9">
    <source>
        <dbReference type="PROSITE-ProRule" id="PRU00576"/>
    </source>
</evidence>
<dbReference type="PROSITE" id="PS50021">
    <property type="entry name" value="CH"/>
    <property type="match status" value="1"/>
</dbReference>
<evidence type="ECO:0000256" key="4">
    <source>
        <dbReference type="ARBA" id="ARBA00022618"/>
    </source>
</evidence>
<feature type="compositionally biased region" description="Basic and acidic residues" evidence="10">
    <location>
        <begin position="266"/>
        <end position="276"/>
    </location>
</feature>
<protein>
    <submittedName>
        <fullName evidence="14">Microtubule-associated protein RP/EB family member 1 isoform X4</fullName>
    </submittedName>
</protein>
<dbReference type="AlphaFoldDB" id="A0A6J1MXA9"/>
<evidence type="ECO:0000256" key="10">
    <source>
        <dbReference type="SAM" id="MobiDB-lite"/>
    </source>
</evidence>
<dbReference type="SUPFAM" id="SSF47576">
    <property type="entry name" value="Calponin-homology domain, CH-domain"/>
    <property type="match status" value="1"/>
</dbReference>
<organism evidence="13 14">
    <name type="scientific">Bicyclus anynana</name>
    <name type="common">Squinting bush brown butterfly</name>
    <dbReference type="NCBI Taxonomy" id="110368"/>
    <lineage>
        <taxon>Eukaryota</taxon>
        <taxon>Metazoa</taxon>
        <taxon>Ecdysozoa</taxon>
        <taxon>Arthropoda</taxon>
        <taxon>Hexapoda</taxon>
        <taxon>Insecta</taxon>
        <taxon>Pterygota</taxon>
        <taxon>Neoptera</taxon>
        <taxon>Endopterygota</taxon>
        <taxon>Lepidoptera</taxon>
        <taxon>Glossata</taxon>
        <taxon>Ditrysia</taxon>
        <taxon>Papilionoidea</taxon>
        <taxon>Nymphalidae</taxon>
        <taxon>Satyrinae</taxon>
        <taxon>Satyrini</taxon>
        <taxon>Mycalesina</taxon>
        <taxon>Bicyclus</taxon>
    </lineage>
</organism>
<evidence type="ECO:0000256" key="7">
    <source>
        <dbReference type="ARBA" id="ARBA00023212"/>
    </source>
</evidence>
<feature type="region of interest" description="Disordered" evidence="10">
    <location>
        <begin position="257"/>
        <end position="276"/>
    </location>
</feature>
<keyword evidence="3" id="KW-0963">Cytoplasm</keyword>
<dbReference type="OrthoDB" id="2119228at2759"/>
<evidence type="ECO:0000313" key="13">
    <source>
        <dbReference type="Proteomes" id="UP001652582"/>
    </source>
</evidence>
<dbReference type="FunFam" id="1.10.418.10:FF:000007">
    <property type="entry name" value="Microtubule-associated protein, RP/EB family, member 2"/>
    <property type="match status" value="1"/>
</dbReference>
<sequence>MAVNVYSTNVTSENLSRHDMLSWVNDCLQSNFGKIEELCTGAAYCQFMDMLFPGSVPMKRIKFKTNLEHEYIQNFKILQAGFKKMSVDKVIPVDKLIKGRFQDNFEFLQWFKKFFDANYDGREYDAFEARGGITIGSGACDSGVPLCAAAAPPPPRVRRAVPVHHSGIVKANTTVRSPPVNLSRINQSAKGDSKLVDELNHQVNELKATVDGLEKERDFYFGKLRDIEVICQDMEEQQNAPIVQKILDILYATEDGFAAPEEVDGETPHPPEEDEY</sequence>